<keyword evidence="1" id="KW-0732">Signal</keyword>
<accession>A0ABP1CAJ5</accession>
<evidence type="ECO:0008006" key="4">
    <source>
        <dbReference type="Google" id="ProtNLM"/>
    </source>
</evidence>
<organism evidence="2 3">
    <name type="scientific">Candidatus Methylocalor cossyra</name>
    <dbReference type="NCBI Taxonomy" id="3108543"/>
    <lineage>
        <taxon>Bacteria</taxon>
        <taxon>Pseudomonadati</taxon>
        <taxon>Pseudomonadota</taxon>
        <taxon>Gammaproteobacteria</taxon>
        <taxon>Methylococcales</taxon>
        <taxon>Methylococcaceae</taxon>
        <taxon>Candidatus Methylocalor</taxon>
    </lineage>
</organism>
<feature type="chain" id="PRO_5046098830" description="Ig-like domain-containing protein" evidence="1">
    <location>
        <begin position="19"/>
        <end position="260"/>
    </location>
</feature>
<protein>
    <recommendedName>
        <fullName evidence="4">Ig-like domain-containing protein</fullName>
    </recommendedName>
</protein>
<name>A0ABP1CAJ5_9GAMM</name>
<evidence type="ECO:0000313" key="2">
    <source>
        <dbReference type="EMBL" id="CAL1240892.1"/>
    </source>
</evidence>
<sequence>MSPVVALLAILSVPTASAEQTALGEACDLAAVGASGTGEFLRFDQELRAALSSPDPAALALLTRFPLRINAADGSKISLDNPTALQAHLAEAFPQPVRAAVLKQKPQNLFCNGEGIMYGNGEVWVELVGQGKARHYRVAAVNVPALGAQALPPGTPKLEYVCTAEKHRAVIDSGPTGTVRYRAWNKPRFLPDRPDLEVAAGTVGVTGTGPCARTVWKFAKDDAEFAVSTLGCTSGSEPQGATGWLEVWVHGKRHDRWWCY</sequence>
<feature type="signal peptide" evidence="1">
    <location>
        <begin position="1"/>
        <end position="18"/>
    </location>
</feature>
<dbReference type="Proteomes" id="UP001497493">
    <property type="component" value="Chromosome"/>
</dbReference>
<dbReference type="RefSeq" id="WP_348757443.1">
    <property type="nucleotide sequence ID" value="NZ_OZ026884.1"/>
</dbReference>
<reference evidence="2 3" key="1">
    <citation type="submission" date="2024-04" db="EMBL/GenBank/DDBJ databases">
        <authorList>
            <person name="Cremers G."/>
        </authorList>
    </citation>
    <scope>NUCLEOTIDE SEQUENCE [LARGE SCALE GENOMIC DNA]</scope>
    <source>
        <strain evidence="2">MeCH1-AG</strain>
    </source>
</reference>
<dbReference type="EMBL" id="OZ026884">
    <property type="protein sequence ID" value="CAL1240892.1"/>
    <property type="molecule type" value="Genomic_DNA"/>
</dbReference>
<evidence type="ECO:0000256" key="1">
    <source>
        <dbReference type="SAM" id="SignalP"/>
    </source>
</evidence>
<evidence type="ECO:0000313" key="3">
    <source>
        <dbReference type="Proteomes" id="UP001497493"/>
    </source>
</evidence>
<gene>
    <name evidence="2" type="ORF">MECH1_V1_2116</name>
</gene>
<proteinExistence type="predicted"/>
<keyword evidence="3" id="KW-1185">Reference proteome</keyword>